<dbReference type="AlphaFoldDB" id="A0A7X1AZ87"/>
<protein>
    <recommendedName>
        <fullName evidence="4">PEP-CTERM sorting domain-containing protein</fullName>
    </recommendedName>
</protein>
<feature type="chain" id="PRO_5030647790" description="PEP-CTERM sorting domain-containing protein" evidence="1">
    <location>
        <begin position="28"/>
        <end position="254"/>
    </location>
</feature>
<keyword evidence="3" id="KW-1185">Reference proteome</keyword>
<evidence type="ECO:0000256" key="1">
    <source>
        <dbReference type="SAM" id="SignalP"/>
    </source>
</evidence>
<evidence type="ECO:0000313" key="2">
    <source>
        <dbReference type="EMBL" id="MBC2602642.1"/>
    </source>
</evidence>
<evidence type="ECO:0000313" key="3">
    <source>
        <dbReference type="Proteomes" id="UP000525652"/>
    </source>
</evidence>
<keyword evidence="1" id="KW-0732">Signal</keyword>
<reference evidence="2 3" key="1">
    <citation type="submission" date="2020-07" db="EMBL/GenBank/DDBJ databases">
        <authorList>
            <person name="Feng X."/>
        </authorList>
    </citation>
    <scope>NUCLEOTIDE SEQUENCE [LARGE SCALE GENOMIC DNA]</scope>
    <source>
        <strain evidence="2 3">JCM14086</strain>
    </source>
</reference>
<sequence>MKSLTKSIVSLGLTSAFFLTLPTAAQAASGTLVDFNFTESPFSTLPSTQDATYTIGFAAGSNFGSGNYSGSGNLYARGTGSGSLAYSSTVGGSADVVDAGTGSYFDFSLTPAADQEMTLTSFSVDVGAQRLGNTSVDDFTISYFIRSSQDSYVSNLATVNRYVGEGSGTTGNNYTNLSVDLIGNSDFENIASLEEVTFRVYAVISTGTVDSNQLMRMDNVLITGSTSSIPEPTSVALGLGMVAMLWVARRRCRA</sequence>
<comment type="caution">
    <text evidence="2">The sequence shown here is derived from an EMBL/GenBank/DDBJ whole genome shotgun (WGS) entry which is preliminary data.</text>
</comment>
<gene>
    <name evidence="2" type="ORF">H5P30_12740</name>
</gene>
<dbReference type="Proteomes" id="UP000525652">
    <property type="component" value="Unassembled WGS sequence"/>
</dbReference>
<name>A0A7X1AZ87_9BACT</name>
<feature type="signal peptide" evidence="1">
    <location>
        <begin position="1"/>
        <end position="27"/>
    </location>
</feature>
<proteinExistence type="predicted"/>
<evidence type="ECO:0008006" key="4">
    <source>
        <dbReference type="Google" id="ProtNLM"/>
    </source>
</evidence>
<dbReference type="EMBL" id="JACHVA010000101">
    <property type="protein sequence ID" value="MBC2602642.1"/>
    <property type="molecule type" value="Genomic_DNA"/>
</dbReference>
<accession>A0A7X1AZ87</accession>
<dbReference type="RefSeq" id="WP_185693308.1">
    <property type="nucleotide sequence ID" value="NZ_JACHVA010000101.1"/>
</dbReference>
<organism evidence="2 3">
    <name type="scientific">Puniceicoccus vermicola</name>
    <dbReference type="NCBI Taxonomy" id="388746"/>
    <lineage>
        <taxon>Bacteria</taxon>
        <taxon>Pseudomonadati</taxon>
        <taxon>Verrucomicrobiota</taxon>
        <taxon>Opitutia</taxon>
        <taxon>Puniceicoccales</taxon>
        <taxon>Puniceicoccaceae</taxon>
        <taxon>Puniceicoccus</taxon>
    </lineage>
</organism>